<reference evidence="1 2" key="1">
    <citation type="submission" date="2014-02" db="EMBL/GenBank/DDBJ databases">
        <title>The genome sequence of Colletotrichum salicis CBS 607.94.</title>
        <authorList>
            <person name="Baroncelli R."/>
            <person name="Thon M.R."/>
        </authorList>
    </citation>
    <scope>NUCLEOTIDE SEQUENCE [LARGE SCALE GENOMIC DNA]</scope>
    <source>
        <strain evidence="1 2">CBS 607.94</strain>
    </source>
</reference>
<protein>
    <submittedName>
        <fullName evidence="1">Uncharacterized protein</fullName>
    </submittedName>
</protein>
<dbReference type="OrthoDB" id="10393139at2759"/>
<sequence>MNFSIPSEQCEDLDSPSMVLTELPGSEGSMLIPSDPVTQVDFLTQTDQFSALFLDQTFQDIDAELPCYPGTDHLVQPTEYPIYNEDEVHIHYTGHTAHNPVIDNEHSYDTQSQPMMDNPDSTVQSCDLSNLEGDIWNALDDPTPTT</sequence>
<evidence type="ECO:0000313" key="2">
    <source>
        <dbReference type="Proteomes" id="UP000070121"/>
    </source>
</evidence>
<accession>A0A135V949</accession>
<name>A0A135V949_9PEZI</name>
<organism evidence="1 2">
    <name type="scientific">Colletotrichum salicis</name>
    <dbReference type="NCBI Taxonomy" id="1209931"/>
    <lineage>
        <taxon>Eukaryota</taxon>
        <taxon>Fungi</taxon>
        <taxon>Dikarya</taxon>
        <taxon>Ascomycota</taxon>
        <taxon>Pezizomycotina</taxon>
        <taxon>Sordariomycetes</taxon>
        <taxon>Hypocreomycetidae</taxon>
        <taxon>Glomerellales</taxon>
        <taxon>Glomerellaceae</taxon>
        <taxon>Colletotrichum</taxon>
        <taxon>Colletotrichum acutatum species complex</taxon>
    </lineage>
</organism>
<proteinExistence type="predicted"/>
<dbReference type="AlphaFoldDB" id="A0A135V949"/>
<gene>
    <name evidence="1" type="ORF">CSAL01_01718</name>
</gene>
<evidence type="ECO:0000313" key="1">
    <source>
        <dbReference type="EMBL" id="KXH69240.1"/>
    </source>
</evidence>
<dbReference type="EMBL" id="JFFI01000140">
    <property type="protein sequence ID" value="KXH69240.1"/>
    <property type="molecule type" value="Genomic_DNA"/>
</dbReference>
<comment type="caution">
    <text evidence="1">The sequence shown here is derived from an EMBL/GenBank/DDBJ whole genome shotgun (WGS) entry which is preliminary data.</text>
</comment>
<dbReference type="Proteomes" id="UP000070121">
    <property type="component" value="Unassembled WGS sequence"/>
</dbReference>
<keyword evidence="2" id="KW-1185">Reference proteome</keyword>